<organism evidence="1">
    <name type="scientific">Streptomyces sp. R28</name>
    <dbReference type="NCBI Taxonomy" id="3238628"/>
    <lineage>
        <taxon>Bacteria</taxon>
        <taxon>Bacillati</taxon>
        <taxon>Actinomycetota</taxon>
        <taxon>Actinomycetes</taxon>
        <taxon>Kitasatosporales</taxon>
        <taxon>Streptomycetaceae</taxon>
        <taxon>Streptomyces</taxon>
    </lineage>
</organism>
<name>A0AB39QAP2_9ACTN</name>
<dbReference type="SUPFAM" id="SSF51621">
    <property type="entry name" value="Phosphoenolpyruvate/pyruvate domain"/>
    <property type="match status" value="1"/>
</dbReference>
<proteinExistence type="predicted"/>
<gene>
    <name evidence="1" type="ORF">AB5J49_37595</name>
</gene>
<dbReference type="CDD" id="cd00377">
    <property type="entry name" value="ICL_PEPM"/>
    <property type="match status" value="1"/>
</dbReference>
<accession>A0AB39QAP2</accession>
<dbReference type="PANTHER" id="PTHR42905">
    <property type="entry name" value="PHOSPHOENOLPYRUVATE CARBOXYLASE"/>
    <property type="match status" value="1"/>
</dbReference>
<dbReference type="InterPro" id="IPR040442">
    <property type="entry name" value="Pyrv_kinase-like_dom_sf"/>
</dbReference>
<dbReference type="PANTHER" id="PTHR42905:SF16">
    <property type="entry name" value="CARBOXYPHOSPHONOENOLPYRUVATE PHOSPHONOMUTASE-LIKE PROTEIN (AFU_ORTHOLOGUE AFUA_5G07230)"/>
    <property type="match status" value="1"/>
</dbReference>
<dbReference type="Gene3D" id="3.20.20.60">
    <property type="entry name" value="Phosphoenolpyruvate-binding domains"/>
    <property type="match status" value="1"/>
</dbReference>
<reference evidence="1" key="1">
    <citation type="submission" date="2024-07" db="EMBL/GenBank/DDBJ databases">
        <authorList>
            <person name="Yu S.T."/>
        </authorList>
    </citation>
    <scope>NUCLEOTIDE SEQUENCE</scope>
    <source>
        <strain evidence="1">R28</strain>
    </source>
</reference>
<protein>
    <submittedName>
        <fullName evidence="1">Isocitrate lyase/phosphoenolpyruvate mutase family protein</fullName>
    </submittedName>
</protein>
<keyword evidence="1" id="KW-0456">Lyase</keyword>
<dbReference type="EMBL" id="CP163439">
    <property type="protein sequence ID" value="XDQ38615.1"/>
    <property type="molecule type" value="Genomic_DNA"/>
</dbReference>
<dbReference type="GO" id="GO:0016829">
    <property type="term" value="F:lyase activity"/>
    <property type="evidence" value="ECO:0007669"/>
    <property type="project" value="UniProtKB-KW"/>
</dbReference>
<dbReference type="AlphaFoldDB" id="A0AB39QAP2"/>
<dbReference type="InterPro" id="IPR039556">
    <property type="entry name" value="ICL/PEPM"/>
</dbReference>
<dbReference type="Pfam" id="PF13714">
    <property type="entry name" value="PEP_mutase"/>
    <property type="match status" value="1"/>
</dbReference>
<evidence type="ECO:0000313" key="1">
    <source>
        <dbReference type="EMBL" id="XDQ38615.1"/>
    </source>
</evidence>
<dbReference type="RefSeq" id="WP_369173310.1">
    <property type="nucleotide sequence ID" value="NZ_CP163439.1"/>
</dbReference>
<sequence>MTAFAELHHGDEPLLLPNAWDHASARGLAAEGFPAIGTTSLGAAAAAGLPDGTSATRDETLRLALDLGSDPYLVSMDAEDGYSEDPGRVGEFARQLQAVGAVGINLEDRLGSVALHAAKIAAVKSAAPGLFVNARTDTYWLGDGTETDERLDAYQQAGADGVFVPGLTEPRRIAALVRRLDVPLNILYTPTGPTVPHLADLGVRRVSLGSLLYRRALGAALEAAVDIREGRTPQGALPSYGAVDALSRRGDLPHSAGP</sequence>
<dbReference type="InterPro" id="IPR015813">
    <property type="entry name" value="Pyrv/PenolPyrv_kinase-like_dom"/>
</dbReference>